<sequence>MHATLGASPDCTTSCPFEEIRTQMFPTFPGCEKDDDAAMSLTTILLDRRTKCPLSLVTFDLDGFLSPPLSFQVHQPSISSSELRGRFPMMTNRSSCNPVPGRPEDIEATDM</sequence>
<dbReference type="AlphaFoldDB" id="A0A183FMP7"/>
<name>A0A183FMP7_HELPZ</name>
<proteinExistence type="predicted"/>
<feature type="region of interest" description="Disordered" evidence="1">
    <location>
        <begin position="82"/>
        <end position="111"/>
    </location>
</feature>
<evidence type="ECO:0000313" key="4">
    <source>
        <dbReference type="WBParaSite" id="HPBE_0000869101-mRNA-1"/>
    </source>
</evidence>
<organism evidence="3 4">
    <name type="scientific">Heligmosomoides polygyrus</name>
    <name type="common">Parasitic roundworm</name>
    <dbReference type="NCBI Taxonomy" id="6339"/>
    <lineage>
        <taxon>Eukaryota</taxon>
        <taxon>Metazoa</taxon>
        <taxon>Ecdysozoa</taxon>
        <taxon>Nematoda</taxon>
        <taxon>Chromadorea</taxon>
        <taxon>Rhabditida</taxon>
        <taxon>Rhabditina</taxon>
        <taxon>Rhabditomorpha</taxon>
        <taxon>Strongyloidea</taxon>
        <taxon>Heligmosomidae</taxon>
        <taxon>Heligmosomoides</taxon>
    </lineage>
</organism>
<dbReference type="Proteomes" id="UP000050761">
    <property type="component" value="Unassembled WGS sequence"/>
</dbReference>
<keyword evidence="3" id="KW-1185">Reference proteome</keyword>
<evidence type="ECO:0000313" key="2">
    <source>
        <dbReference type="EMBL" id="VDO77398.1"/>
    </source>
</evidence>
<accession>A0A3P8BLL5</accession>
<dbReference type="WBParaSite" id="HPBE_0000869101-mRNA-1">
    <property type="protein sequence ID" value="HPBE_0000869101-mRNA-1"/>
    <property type="gene ID" value="HPBE_0000869101"/>
</dbReference>
<dbReference type="EMBL" id="UZAH01026226">
    <property type="protein sequence ID" value="VDO77398.1"/>
    <property type="molecule type" value="Genomic_DNA"/>
</dbReference>
<reference evidence="2 3" key="1">
    <citation type="submission" date="2018-11" db="EMBL/GenBank/DDBJ databases">
        <authorList>
            <consortium name="Pathogen Informatics"/>
        </authorList>
    </citation>
    <scope>NUCLEOTIDE SEQUENCE [LARGE SCALE GENOMIC DNA]</scope>
</reference>
<protein>
    <submittedName>
        <fullName evidence="2 4">Uncharacterized protein</fullName>
    </submittedName>
</protein>
<gene>
    <name evidence="2" type="ORF">HPBE_LOCUS8692</name>
</gene>
<evidence type="ECO:0000313" key="3">
    <source>
        <dbReference type="Proteomes" id="UP000050761"/>
    </source>
</evidence>
<evidence type="ECO:0000256" key="1">
    <source>
        <dbReference type="SAM" id="MobiDB-lite"/>
    </source>
</evidence>
<accession>A0A183FMP7</accession>
<reference evidence="4" key="2">
    <citation type="submission" date="2019-09" db="UniProtKB">
        <authorList>
            <consortium name="WormBaseParasite"/>
        </authorList>
    </citation>
    <scope>IDENTIFICATION</scope>
</reference>